<dbReference type="STRING" id="984485.A0A1E4RJZ4"/>
<dbReference type="InterPro" id="IPR001019">
    <property type="entry name" value="Gprotein_alpha_su"/>
</dbReference>
<dbReference type="Gene3D" id="3.40.50.300">
    <property type="entry name" value="P-loop containing nucleotide triphosphate hydrolases"/>
    <property type="match status" value="2"/>
</dbReference>
<evidence type="ECO:0000256" key="2">
    <source>
        <dbReference type="ARBA" id="ARBA00022741"/>
    </source>
</evidence>
<accession>A0A1E4RJZ4</accession>
<feature type="binding site" evidence="7">
    <location>
        <position position="260"/>
    </location>
    <ligand>
        <name>Mg(2+)</name>
        <dbReference type="ChEBI" id="CHEBI:18420"/>
    </ligand>
</feature>
<dbReference type="AlphaFoldDB" id="A0A1E4RJZ4"/>
<dbReference type="SMART" id="SM00275">
    <property type="entry name" value="G_alpha"/>
    <property type="match status" value="1"/>
</dbReference>
<reference evidence="9" key="1">
    <citation type="submission" date="2016-05" db="EMBL/GenBank/DDBJ databases">
        <title>Comparative genomics of biotechnologically important yeasts.</title>
        <authorList>
            <consortium name="DOE Joint Genome Institute"/>
            <person name="Riley R."/>
            <person name="Haridas S."/>
            <person name="Wolfe K.H."/>
            <person name="Lopes M.R."/>
            <person name="Hittinger C.T."/>
            <person name="Goker M."/>
            <person name="Salamov A."/>
            <person name="Wisecaver J."/>
            <person name="Long T.M."/>
            <person name="Aerts A.L."/>
            <person name="Barry K."/>
            <person name="Choi C."/>
            <person name="Clum A."/>
            <person name="Coughlan A.Y."/>
            <person name="Deshpande S."/>
            <person name="Douglass A.P."/>
            <person name="Hanson S.J."/>
            <person name="Klenk H.-P."/>
            <person name="Labutti K."/>
            <person name="Lapidus A."/>
            <person name="Lindquist E."/>
            <person name="Lipzen A."/>
            <person name="Meier-Kolthoff J.P."/>
            <person name="Ohm R.A."/>
            <person name="Otillar R.P."/>
            <person name="Pangilinan J."/>
            <person name="Peng Y."/>
            <person name="Rokas A."/>
            <person name="Rosa C.A."/>
            <person name="Scheuner C."/>
            <person name="Sibirny A.A."/>
            <person name="Slot J.C."/>
            <person name="Stielow J.B."/>
            <person name="Sun H."/>
            <person name="Kurtzman C.P."/>
            <person name="Blackwell M."/>
            <person name="Grigoriev I.V."/>
            <person name="Jeffries T.W."/>
        </authorList>
    </citation>
    <scope>NUCLEOTIDE SEQUENCE [LARGE SCALE GENOMIC DNA]</scope>
    <source>
        <strain evidence="9">NRRL Y-1933</strain>
    </source>
</reference>
<keyword evidence="9" id="KW-1185">Reference proteome</keyword>
<keyword evidence="3 7" id="KW-0460">Magnesium</keyword>
<dbReference type="PANTHER" id="PTHR10218">
    <property type="entry name" value="GTP-BINDING PROTEIN ALPHA SUBUNIT"/>
    <property type="match status" value="1"/>
</dbReference>
<feature type="binding site" evidence="6">
    <location>
        <begin position="51"/>
        <end position="56"/>
    </location>
    <ligand>
        <name>GTP</name>
        <dbReference type="ChEBI" id="CHEBI:37565"/>
    </ligand>
</feature>
<dbReference type="InterPro" id="IPR011025">
    <property type="entry name" value="GproteinA_insert"/>
</dbReference>
<dbReference type="SUPFAM" id="SSF52540">
    <property type="entry name" value="P-loop containing nucleoside triphosphate hydrolases"/>
    <property type="match status" value="1"/>
</dbReference>
<dbReference type="GO" id="GO:0031683">
    <property type="term" value="F:G-protein beta/gamma-subunit complex binding"/>
    <property type="evidence" value="ECO:0007669"/>
    <property type="project" value="InterPro"/>
</dbReference>
<dbReference type="GeneID" id="30995574"/>
<dbReference type="CDD" id="cd00066">
    <property type="entry name" value="G-alpha"/>
    <property type="match status" value="1"/>
</dbReference>
<feature type="binding site" evidence="6">
    <location>
        <begin position="254"/>
        <end position="260"/>
    </location>
    <ligand>
        <name>GTP</name>
        <dbReference type="ChEBI" id="CHEBI:37565"/>
    </ligand>
</feature>
<evidence type="ECO:0000256" key="5">
    <source>
        <dbReference type="ARBA" id="ARBA00023224"/>
    </source>
</evidence>
<dbReference type="Proteomes" id="UP000095085">
    <property type="component" value="Unassembled WGS sequence"/>
</dbReference>
<gene>
    <name evidence="8" type="ORF">HYPBUDRAFT_152455</name>
</gene>
<dbReference type="PANTHER" id="PTHR10218:SF302">
    <property type="entry name" value="GUANINE NUCLEOTIDE-BINDING PROTEIN ALPHA-5 SUBUNIT"/>
    <property type="match status" value="1"/>
</dbReference>
<dbReference type="GO" id="GO:0000750">
    <property type="term" value="P:pheromone-dependent signal transduction involved in conjugation with cellular fusion"/>
    <property type="evidence" value="ECO:0007669"/>
    <property type="project" value="TreeGrafter"/>
</dbReference>
<dbReference type="GO" id="GO:0005525">
    <property type="term" value="F:GTP binding"/>
    <property type="evidence" value="ECO:0007669"/>
    <property type="project" value="UniProtKB-KW"/>
</dbReference>
<evidence type="ECO:0000256" key="6">
    <source>
        <dbReference type="PIRSR" id="PIRSR601019-1"/>
    </source>
</evidence>
<dbReference type="InterPro" id="IPR002975">
    <property type="entry name" value="Fungi_Gprotein_alpha"/>
</dbReference>
<protein>
    <submittedName>
        <fullName evidence="8">Guanine nucleotide-binding protein alpha subunit</fullName>
    </submittedName>
</protein>
<feature type="binding site" evidence="6">
    <location>
        <position position="404"/>
    </location>
    <ligand>
        <name>GTP</name>
        <dbReference type="ChEBI" id="CHEBI:37565"/>
    </ligand>
</feature>
<dbReference type="GO" id="GO:0005737">
    <property type="term" value="C:cytoplasm"/>
    <property type="evidence" value="ECO:0007669"/>
    <property type="project" value="TreeGrafter"/>
</dbReference>
<keyword evidence="1 7" id="KW-0479">Metal-binding</keyword>
<name>A0A1E4RJZ4_9ASCO</name>
<dbReference type="GO" id="GO:0003924">
    <property type="term" value="F:GTPase activity"/>
    <property type="evidence" value="ECO:0007669"/>
    <property type="project" value="InterPro"/>
</dbReference>
<evidence type="ECO:0000313" key="9">
    <source>
        <dbReference type="Proteomes" id="UP000095085"/>
    </source>
</evidence>
<feature type="binding site" evidence="6">
    <location>
        <begin position="348"/>
        <end position="351"/>
    </location>
    <ligand>
        <name>GTP</name>
        <dbReference type="ChEBI" id="CHEBI:37565"/>
    </ligand>
</feature>
<evidence type="ECO:0000256" key="1">
    <source>
        <dbReference type="ARBA" id="ARBA00022723"/>
    </source>
</evidence>
<dbReference type="SUPFAM" id="SSF47895">
    <property type="entry name" value="Transducin (alpha subunit), insertion domain"/>
    <property type="match status" value="1"/>
</dbReference>
<dbReference type="PRINTS" id="PR01241">
    <property type="entry name" value="GPROTEINAFNG"/>
</dbReference>
<evidence type="ECO:0000256" key="7">
    <source>
        <dbReference type="PIRSR" id="PIRSR601019-2"/>
    </source>
</evidence>
<dbReference type="InterPro" id="IPR027417">
    <property type="entry name" value="P-loop_NTPase"/>
</dbReference>
<dbReference type="EMBL" id="KV454540">
    <property type="protein sequence ID" value="ODV67556.1"/>
    <property type="molecule type" value="Genomic_DNA"/>
</dbReference>
<dbReference type="FunFam" id="3.40.50.300:FF:000563">
    <property type="entry name" value="Guanine nucleotide-binding protein alpha subunit"/>
    <property type="match status" value="1"/>
</dbReference>
<feature type="binding site" evidence="6">
    <location>
        <begin position="279"/>
        <end position="283"/>
    </location>
    <ligand>
        <name>GTP</name>
        <dbReference type="ChEBI" id="CHEBI:37565"/>
    </ligand>
</feature>
<keyword evidence="5" id="KW-0807">Transducer</keyword>
<evidence type="ECO:0000256" key="4">
    <source>
        <dbReference type="ARBA" id="ARBA00023134"/>
    </source>
</evidence>
<organism evidence="8 9">
    <name type="scientific">Hyphopichia burtonii NRRL Y-1933</name>
    <dbReference type="NCBI Taxonomy" id="984485"/>
    <lineage>
        <taxon>Eukaryota</taxon>
        <taxon>Fungi</taxon>
        <taxon>Dikarya</taxon>
        <taxon>Ascomycota</taxon>
        <taxon>Saccharomycotina</taxon>
        <taxon>Pichiomycetes</taxon>
        <taxon>Debaryomycetaceae</taxon>
        <taxon>Hyphopichia</taxon>
    </lineage>
</organism>
<keyword evidence="2 6" id="KW-0547">Nucleotide-binding</keyword>
<dbReference type="OrthoDB" id="5817230at2759"/>
<dbReference type="PROSITE" id="PS51882">
    <property type="entry name" value="G_ALPHA"/>
    <property type="match status" value="1"/>
</dbReference>
<dbReference type="GO" id="GO:0001664">
    <property type="term" value="F:G protein-coupled receptor binding"/>
    <property type="evidence" value="ECO:0007669"/>
    <property type="project" value="InterPro"/>
</dbReference>
<proteinExistence type="predicted"/>
<dbReference type="GO" id="GO:0005834">
    <property type="term" value="C:heterotrimeric G-protein complex"/>
    <property type="evidence" value="ECO:0007669"/>
    <property type="project" value="InterPro"/>
</dbReference>
<dbReference type="Pfam" id="PF00503">
    <property type="entry name" value="G-alpha"/>
    <property type="match status" value="1"/>
</dbReference>
<dbReference type="RefSeq" id="XP_020076623.1">
    <property type="nucleotide sequence ID" value="XM_020221024.1"/>
</dbReference>
<feature type="binding site" evidence="7">
    <location>
        <position position="55"/>
    </location>
    <ligand>
        <name>Mg(2+)</name>
        <dbReference type="ChEBI" id="CHEBI:18420"/>
    </ligand>
</feature>
<dbReference type="GO" id="GO:0007186">
    <property type="term" value="P:G protein-coupled receptor signaling pathway"/>
    <property type="evidence" value="ECO:0007669"/>
    <property type="project" value="InterPro"/>
</dbReference>
<evidence type="ECO:0000313" key="8">
    <source>
        <dbReference type="EMBL" id="ODV67556.1"/>
    </source>
</evidence>
<dbReference type="PRINTS" id="PR00318">
    <property type="entry name" value="GPROTEINA"/>
</dbReference>
<keyword evidence="4 6" id="KW-0342">GTP-binding</keyword>
<evidence type="ECO:0000256" key="3">
    <source>
        <dbReference type="ARBA" id="ARBA00022842"/>
    </source>
</evidence>
<dbReference type="GO" id="GO:0046872">
    <property type="term" value="F:metal ion binding"/>
    <property type="evidence" value="ECO:0007669"/>
    <property type="project" value="UniProtKB-KW"/>
</dbReference>
<sequence length="432" mass="49492">MGCAASVPANEEETDPFLRDKLLNDAVEQSMQLNRVNNKTQFKLLLLGAGESGKSTVLKQLRLLHKGGFNQEERAQYAQVIWADVIQSMKTLIVNARRLGIPLTCDQPNSSLSRYKQIVLQINALDQIDTGAAGGESFLNDYVMKYGESNRAKRRLNSTGIASQNIWDEIPAEENSMDPDPTVYEDLNKTSNDSQFTRLEVAEAIDQLWKYDSGIQMCYKRSNEFQLESSTTYYFENIFKFSNPLYLCSDMDILKGRIKTTGITETDFNIKKFKFKVLDAGGQRSERKKWIHCFENITAVLFVLAISEYDQTLFEDEKVNRIHEAIILFDSLCNSRWFKNTPFILFLNKIDIFEAKLYKSPLKNYFPDYNGKPTDVDEAIKFFEVNFLKLNRSNKPIYVHRTCATDTKSMKFVLSAVTDLVVQLSLKKSGII</sequence>